<dbReference type="OrthoDB" id="1272140at2"/>
<keyword evidence="1" id="KW-0812">Transmembrane</keyword>
<evidence type="ECO:0000313" key="3">
    <source>
        <dbReference type="Proteomes" id="UP000199492"/>
    </source>
</evidence>
<dbReference type="STRING" id="262004.SAMN04489796_10741"/>
<name>A0A1G8HSZ5_9FLAO</name>
<evidence type="ECO:0000313" key="2">
    <source>
        <dbReference type="EMBL" id="SDI09778.1"/>
    </source>
</evidence>
<dbReference type="AlphaFoldDB" id="A0A1G8HSZ5"/>
<feature type="transmembrane region" description="Helical" evidence="1">
    <location>
        <begin position="105"/>
        <end position="123"/>
    </location>
</feature>
<protein>
    <submittedName>
        <fullName evidence="2">Uncharacterized protein</fullName>
    </submittedName>
</protein>
<dbReference type="RefSeq" id="WP_092469351.1">
    <property type="nucleotide sequence ID" value="NZ_FNCZ01000007.1"/>
</dbReference>
<accession>A0A1G8HSZ5</accession>
<dbReference type="Proteomes" id="UP000199492">
    <property type="component" value="Unassembled WGS sequence"/>
</dbReference>
<gene>
    <name evidence="2" type="ORF">SAMN04489796_10741</name>
</gene>
<evidence type="ECO:0000256" key="1">
    <source>
        <dbReference type="SAM" id="Phobius"/>
    </source>
</evidence>
<dbReference type="EMBL" id="FNCZ01000007">
    <property type="protein sequence ID" value="SDI09778.1"/>
    <property type="molecule type" value="Genomic_DNA"/>
</dbReference>
<keyword evidence="1" id="KW-0472">Membrane</keyword>
<organism evidence="2 3">
    <name type="scientific">Winogradskyella thalassocola</name>
    <dbReference type="NCBI Taxonomy" id="262004"/>
    <lineage>
        <taxon>Bacteria</taxon>
        <taxon>Pseudomonadati</taxon>
        <taxon>Bacteroidota</taxon>
        <taxon>Flavobacteriia</taxon>
        <taxon>Flavobacteriales</taxon>
        <taxon>Flavobacteriaceae</taxon>
        <taxon>Winogradskyella</taxon>
    </lineage>
</organism>
<keyword evidence="1" id="KW-1133">Transmembrane helix</keyword>
<sequence>MISNDLELFIYLKELVIKTFLKRHNASKSVKDWSGNDIVVFQEDLFERVKTRVSEKWFYTYFKNDADKLPRVDMLNLLSTYVGFKNWSDFKTANSKVTKQKSKALQFYLLPIVLFTILVAFWFTNRSHTYTICFIDDIKGQPINSIRLDIKILNIEETPIYIKSDDNGCFTYTTDADYITFVVQSPYHKTDTIVKSIKNIDNGKVKLNTDDYALMLDYYSSKNLVDWKAHKANLEKIFSNDALIYQIFPNNIGIELYTKHEFISKLTTPTQSLKQMKILSKTYTDGKIVKLKFIVE</sequence>
<keyword evidence="3" id="KW-1185">Reference proteome</keyword>
<proteinExistence type="predicted"/>
<reference evidence="3" key="1">
    <citation type="submission" date="2016-10" db="EMBL/GenBank/DDBJ databases">
        <authorList>
            <person name="Varghese N."/>
            <person name="Submissions S."/>
        </authorList>
    </citation>
    <scope>NUCLEOTIDE SEQUENCE [LARGE SCALE GENOMIC DNA]</scope>
    <source>
        <strain evidence="3">DSM 15363</strain>
    </source>
</reference>